<gene>
    <name evidence="1" type="ORF">HUW50_00610</name>
</gene>
<dbReference type="Gene3D" id="1.10.10.1150">
    <property type="entry name" value="Coenzyme PQQ synthesis protein D (PqqD)"/>
    <property type="match status" value="1"/>
</dbReference>
<dbReference type="InterPro" id="IPR041881">
    <property type="entry name" value="PqqD_sf"/>
</dbReference>
<organism evidence="1 2">
    <name type="scientific">Metabacillus elymi</name>
    <dbReference type="NCBI Taxonomy" id="2745198"/>
    <lineage>
        <taxon>Bacteria</taxon>
        <taxon>Bacillati</taxon>
        <taxon>Bacillota</taxon>
        <taxon>Bacilli</taxon>
        <taxon>Bacillales</taxon>
        <taxon>Bacillaceae</taxon>
        <taxon>Metabacillus</taxon>
    </lineage>
</organism>
<sequence length="78" mass="8842">MDGEKVMLSIKNGKYYNLGEVGSVIWGFIESPITVKQLIISLMDNYEVEEKVCTEQVLSFLSSLLEENIIQVEEKVSL</sequence>
<name>A0ABX6S9W1_9BACI</name>
<dbReference type="EMBL" id="CP055263">
    <property type="protein sequence ID" value="QNF30784.1"/>
    <property type="molecule type" value="Genomic_DNA"/>
</dbReference>
<protein>
    <submittedName>
        <fullName evidence="1">Lasso peptide biosynthesis PqqD family chaperone</fullName>
    </submittedName>
</protein>
<dbReference type="InterPro" id="IPR008792">
    <property type="entry name" value="PQQD"/>
</dbReference>
<proteinExistence type="predicted"/>
<dbReference type="Proteomes" id="UP000515490">
    <property type="component" value="Chromosome"/>
</dbReference>
<reference evidence="1 2" key="1">
    <citation type="submission" date="2020-06" db="EMBL/GenBank/DDBJ databases">
        <title>Metabacillus dokdonensis sp. nov., isolated from the rhizosphere of Elymus tsukushiensis, a plant native to the Dokdo Islands, Republic of Korea.</title>
        <authorList>
            <person name="Lee S.Y."/>
            <person name="Hwang Y.J."/>
            <person name="Son J.S."/>
            <person name="Ghim S.Y."/>
        </authorList>
    </citation>
    <scope>NUCLEOTIDE SEQUENCE [LARGE SCALE GENOMIC DNA]</scope>
    <source>
        <strain evidence="1 2">KUDC1714</strain>
    </source>
</reference>
<evidence type="ECO:0000313" key="2">
    <source>
        <dbReference type="Proteomes" id="UP000515490"/>
    </source>
</evidence>
<accession>A0ABX6S9W1</accession>
<keyword evidence="2" id="KW-1185">Reference proteome</keyword>
<evidence type="ECO:0000313" key="1">
    <source>
        <dbReference type="EMBL" id="QNF30784.1"/>
    </source>
</evidence>
<dbReference type="Pfam" id="PF05402">
    <property type="entry name" value="PqqD"/>
    <property type="match status" value="1"/>
</dbReference>
<dbReference type="NCBIfam" id="NF033536">
    <property type="entry name" value="lasso_PqqD_Bac"/>
    <property type="match status" value="1"/>
</dbReference>